<evidence type="ECO:0000256" key="5">
    <source>
        <dbReference type="SAM" id="MobiDB-lite"/>
    </source>
</evidence>
<feature type="compositionally biased region" description="Polar residues" evidence="5">
    <location>
        <begin position="651"/>
        <end position="660"/>
    </location>
</feature>
<feature type="region of interest" description="Disordered" evidence="5">
    <location>
        <begin position="165"/>
        <end position="190"/>
    </location>
</feature>
<proteinExistence type="predicted"/>
<keyword evidence="2 4" id="KW-0863">Zinc-finger</keyword>
<feature type="region of interest" description="Disordered" evidence="5">
    <location>
        <begin position="651"/>
        <end position="732"/>
    </location>
</feature>
<feature type="compositionally biased region" description="Basic and acidic residues" evidence="5">
    <location>
        <begin position="82"/>
        <end position="104"/>
    </location>
</feature>
<feature type="compositionally biased region" description="Polar residues" evidence="5">
    <location>
        <begin position="921"/>
        <end position="959"/>
    </location>
</feature>
<name>A0A6A6JHQ6_WESOR</name>
<dbReference type="InterPro" id="IPR000571">
    <property type="entry name" value="Znf_CCCH"/>
</dbReference>
<feature type="compositionally biased region" description="Basic and acidic residues" evidence="5">
    <location>
        <begin position="130"/>
        <end position="141"/>
    </location>
</feature>
<evidence type="ECO:0000256" key="3">
    <source>
        <dbReference type="ARBA" id="ARBA00022833"/>
    </source>
</evidence>
<dbReference type="Gene3D" id="4.10.1000.10">
    <property type="entry name" value="Zinc finger, CCCH-type"/>
    <property type="match status" value="1"/>
</dbReference>
<dbReference type="PROSITE" id="PS50103">
    <property type="entry name" value="ZF_C3H1"/>
    <property type="match status" value="1"/>
</dbReference>
<reference evidence="7" key="1">
    <citation type="journal article" date="2020" name="Stud. Mycol.">
        <title>101 Dothideomycetes genomes: a test case for predicting lifestyles and emergence of pathogens.</title>
        <authorList>
            <person name="Haridas S."/>
            <person name="Albert R."/>
            <person name="Binder M."/>
            <person name="Bloem J."/>
            <person name="Labutti K."/>
            <person name="Salamov A."/>
            <person name="Andreopoulos B."/>
            <person name="Baker S."/>
            <person name="Barry K."/>
            <person name="Bills G."/>
            <person name="Bluhm B."/>
            <person name="Cannon C."/>
            <person name="Castanera R."/>
            <person name="Culley D."/>
            <person name="Daum C."/>
            <person name="Ezra D."/>
            <person name="Gonzalez J."/>
            <person name="Henrissat B."/>
            <person name="Kuo A."/>
            <person name="Liang C."/>
            <person name="Lipzen A."/>
            <person name="Lutzoni F."/>
            <person name="Magnuson J."/>
            <person name="Mondo S."/>
            <person name="Nolan M."/>
            <person name="Ohm R."/>
            <person name="Pangilinan J."/>
            <person name="Park H.-J."/>
            <person name="Ramirez L."/>
            <person name="Alfaro M."/>
            <person name="Sun H."/>
            <person name="Tritt A."/>
            <person name="Yoshinaga Y."/>
            <person name="Zwiers L.-H."/>
            <person name="Turgeon B."/>
            <person name="Goodwin S."/>
            <person name="Spatafora J."/>
            <person name="Crous P."/>
            <person name="Grigoriev I."/>
        </authorList>
    </citation>
    <scope>NUCLEOTIDE SEQUENCE</scope>
    <source>
        <strain evidence="7">CBS 379.55</strain>
    </source>
</reference>
<feature type="compositionally biased region" description="Polar residues" evidence="5">
    <location>
        <begin position="976"/>
        <end position="989"/>
    </location>
</feature>
<feature type="region of interest" description="Disordered" evidence="5">
    <location>
        <begin position="792"/>
        <end position="829"/>
    </location>
</feature>
<dbReference type="Proteomes" id="UP000800097">
    <property type="component" value="Unassembled WGS sequence"/>
</dbReference>
<evidence type="ECO:0000313" key="7">
    <source>
        <dbReference type="EMBL" id="KAF2275488.1"/>
    </source>
</evidence>
<dbReference type="GO" id="GO:0008270">
    <property type="term" value="F:zinc ion binding"/>
    <property type="evidence" value="ECO:0007669"/>
    <property type="project" value="UniProtKB-KW"/>
</dbReference>
<dbReference type="RefSeq" id="XP_033653027.1">
    <property type="nucleotide sequence ID" value="XM_033799811.1"/>
</dbReference>
<feature type="compositionally biased region" description="Polar residues" evidence="5">
    <location>
        <begin position="699"/>
        <end position="708"/>
    </location>
</feature>
<evidence type="ECO:0000256" key="2">
    <source>
        <dbReference type="ARBA" id="ARBA00022771"/>
    </source>
</evidence>
<gene>
    <name evidence="7" type="ORF">EI97DRAFT_443333</name>
</gene>
<sequence length="1039" mass="114444">MLSHGGMTFEEFIAQGEAAFARSEAAAALQKPETLFGRVKFFFDSALKKFRRPANAPARQVNEAVHVQVASDEEKKKKKRKRGEDAEEKRKKPKCENRKRKSDDEQGSPRPVKKSRPTPSPQMNGMVDRATPEPVKEKTTHDIGVQTSPIAEPVALRKTLGAPRNDSAIDLSSSAATPSTPSYLQDPSTAKFTPEEIRRIERSVKRAAYSESVAAAKDKQRSSTITTDVASAKDKQQSPTTTTVARLSGTGALKTKSPEKTPAPASSRIVIGRKTKVGDEGAEEVSYLMSDGTTADLPRGCIHLRFDGQKPVIQRTEKANLFEIHEFLRFTKAKLAPPPKKEQVVEQTEQKPEERQDTGSSMISSTMPVAVQEPSASQEAEAQGPTSTQAWEARRREVQAECESLLAEQAKKQPAAVSTALPAVVEIPTQEVEVQKLEREAIEAPKQVASIPALLPHTFPFPATEPVVKQPMVDEAEDNMDGIQYAPTIVVSLIAKDLPVNVPAQIPVQPPQQMSLPMALPAPIAPTVPFPLAQIQTTCSHSFQDRGFGSMTALTTDTASPMDIEPCNPFLTGKFESTTASKNAPLGLGNSMLKPKTIPEDMEVDDSWALREKEAVIETQKFAGYDLSSGYKLSEGKLDTAIDDLIQSVQQEQAERNASNGRYRRRGGDAQKAQSRPYRWGTGRGADAGYEGDADTEYEVNTFSTQRITNSRSRNRRTRKNGRKGTEAGLTTPRGLPTTAYCRAFARNGRCRFGNNCKYSHQTSTSRTRIAAADVYPTTRWDRIGLRVPPWGCGAEDRPRSLQRATAETRRRTPPMQGSDTEEDTDTEALQRTLKAQSSIFRPPSLMVPPQSVTFRPQSPIFRPQSPIFRPQSPIFRPQSPIFRPQSPIFRPESPLFIPENPEDLPEYQESDEEPRGRTFNRASNPSPSSDGARGTTDSYRPSYRPSWQWSKRPTTGSTTEEDTGNGNSGRGTSNAPVQVSQRNMMPSSSEDELDPTPAPRPKTVRFGEQSAKTRPTPAKKALTRSPFLDSDSDDDDEL</sequence>
<feature type="region of interest" description="Disordered" evidence="5">
    <location>
        <begin position="335"/>
        <end position="395"/>
    </location>
</feature>
<feature type="compositionally biased region" description="Basic and acidic residues" evidence="5">
    <location>
        <begin position="339"/>
        <end position="357"/>
    </location>
</feature>
<feature type="region of interest" description="Disordered" evidence="5">
    <location>
        <begin position="52"/>
        <end position="152"/>
    </location>
</feature>
<dbReference type="AlphaFoldDB" id="A0A6A6JHQ6"/>
<dbReference type="Pfam" id="PF00642">
    <property type="entry name" value="zf-CCCH"/>
    <property type="match status" value="1"/>
</dbReference>
<dbReference type="InterPro" id="IPR036855">
    <property type="entry name" value="Znf_CCCH_sf"/>
</dbReference>
<organism evidence="7 8">
    <name type="scientific">Westerdykella ornata</name>
    <dbReference type="NCBI Taxonomy" id="318751"/>
    <lineage>
        <taxon>Eukaryota</taxon>
        <taxon>Fungi</taxon>
        <taxon>Dikarya</taxon>
        <taxon>Ascomycota</taxon>
        <taxon>Pezizomycotina</taxon>
        <taxon>Dothideomycetes</taxon>
        <taxon>Pleosporomycetidae</taxon>
        <taxon>Pleosporales</taxon>
        <taxon>Sporormiaceae</taxon>
        <taxon>Westerdykella</taxon>
    </lineage>
</organism>
<evidence type="ECO:0000256" key="1">
    <source>
        <dbReference type="ARBA" id="ARBA00022723"/>
    </source>
</evidence>
<feature type="compositionally biased region" description="Polar residues" evidence="5">
    <location>
        <begin position="358"/>
        <end position="367"/>
    </location>
</feature>
<evidence type="ECO:0000259" key="6">
    <source>
        <dbReference type="PROSITE" id="PS50103"/>
    </source>
</evidence>
<feature type="region of interest" description="Disordered" evidence="5">
    <location>
        <begin position="856"/>
        <end position="1039"/>
    </location>
</feature>
<accession>A0A6A6JHQ6</accession>
<evidence type="ECO:0000256" key="4">
    <source>
        <dbReference type="PROSITE-ProRule" id="PRU00723"/>
    </source>
</evidence>
<keyword evidence="3 4" id="KW-0862">Zinc</keyword>
<feature type="domain" description="C3H1-type" evidence="6">
    <location>
        <begin position="736"/>
        <end position="764"/>
    </location>
</feature>
<dbReference type="GeneID" id="54552986"/>
<protein>
    <recommendedName>
        <fullName evidence="6">C3H1-type domain-containing protein</fullName>
    </recommendedName>
</protein>
<dbReference type="SMART" id="SM00356">
    <property type="entry name" value="ZnF_C3H1"/>
    <property type="match status" value="1"/>
</dbReference>
<feature type="region of interest" description="Disordered" evidence="5">
    <location>
        <begin position="217"/>
        <end position="266"/>
    </location>
</feature>
<feature type="compositionally biased region" description="Low complexity" evidence="5">
    <location>
        <begin position="172"/>
        <end position="182"/>
    </location>
</feature>
<keyword evidence="8" id="KW-1185">Reference proteome</keyword>
<feature type="compositionally biased region" description="Basic residues" evidence="5">
    <location>
        <begin position="713"/>
        <end position="723"/>
    </location>
</feature>
<keyword evidence="1 4" id="KW-0479">Metal-binding</keyword>
<dbReference type="OrthoDB" id="336321at2759"/>
<feature type="compositionally biased region" description="Polar residues" evidence="5">
    <location>
        <begin position="374"/>
        <end position="390"/>
    </location>
</feature>
<dbReference type="SUPFAM" id="SSF90229">
    <property type="entry name" value="CCCH zinc finger"/>
    <property type="match status" value="1"/>
</dbReference>
<evidence type="ECO:0000313" key="8">
    <source>
        <dbReference type="Proteomes" id="UP000800097"/>
    </source>
</evidence>
<feature type="zinc finger region" description="C3H1-type" evidence="4">
    <location>
        <begin position="736"/>
        <end position="764"/>
    </location>
</feature>
<feature type="compositionally biased region" description="Acidic residues" evidence="5">
    <location>
        <begin position="901"/>
        <end position="913"/>
    </location>
</feature>
<dbReference type="EMBL" id="ML986497">
    <property type="protein sequence ID" value="KAF2275488.1"/>
    <property type="molecule type" value="Genomic_DNA"/>
</dbReference>